<sequence>MNALPLTQTLRIAVGIDFSEASLTALVFAKGLAKKMDMGLDLVHVCDPSTFRPSFPYKDLPRLEDWLHQNFSEIRHQSCRRLVHLADGSGAVAEEPQSDPAFELSADGHIVFETDRVHHENRDRSHFLEGNPARRLLAFCEDNACHMLVIGAHGHQKHGGIGQVARALIRDGRLPVVIAREPVPS</sequence>
<evidence type="ECO:0000313" key="3">
    <source>
        <dbReference type="EMBL" id="MBO1317897.1"/>
    </source>
</evidence>
<dbReference type="PANTHER" id="PTHR46268">
    <property type="entry name" value="STRESS RESPONSE PROTEIN NHAX"/>
    <property type="match status" value="1"/>
</dbReference>
<protein>
    <submittedName>
        <fullName evidence="3">Universal stress protein</fullName>
    </submittedName>
</protein>
<dbReference type="RefSeq" id="WP_207857398.1">
    <property type="nucleotide sequence ID" value="NZ_JAFREP010000004.1"/>
</dbReference>
<dbReference type="AlphaFoldDB" id="A0A8J7U1U5"/>
<proteinExistence type="inferred from homology"/>
<dbReference type="SUPFAM" id="SSF52402">
    <property type="entry name" value="Adenine nucleotide alpha hydrolases-like"/>
    <property type="match status" value="1"/>
</dbReference>
<evidence type="ECO:0000256" key="1">
    <source>
        <dbReference type="ARBA" id="ARBA00008791"/>
    </source>
</evidence>
<name>A0A8J7U1U5_9BACT</name>
<dbReference type="Gene3D" id="3.40.50.620">
    <property type="entry name" value="HUPs"/>
    <property type="match status" value="1"/>
</dbReference>
<keyword evidence="4" id="KW-1185">Reference proteome</keyword>
<dbReference type="InterPro" id="IPR014729">
    <property type="entry name" value="Rossmann-like_a/b/a_fold"/>
</dbReference>
<dbReference type="EMBL" id="JAFREP010000004">
    <property type="protein sequence ID" value="MBO1317897.1"/>
    <property type="molecule type" value="Genomic_DNA"/>
</dbReference>
<evidence type="ECO:0000313" key="4">
    <source>
        <dbReference type="Proteomes" id="UP000664417"/>
    </source>
</evidence>
<organism evidence="3 4">
    <name type="scientific">Acanthopleuribacter pedis</name>
    <dbReference type="NCBI Taxonomy" id="442870"/>
    <lineage>
        <taxon>Bacteria</taxon>
        <taxon>Pseudomonadati</taxon>
        <taxon>Acidobacteriota</taxon>
        <taxon>Holophagae</taxon>
        <taxon>Acanthopleuribacterales</taxon>
        <taxon>Acanthopleuribacteraceae</taxon>
        <taxon>Acanthopleuribacter</taxon>
    </lineage>
</organism>
<dbReference type="InterPro" id="IPR006016">
    <property type="entry name" value="UspA"/>
</dbReference>
<comment type="caution">
    <text evidence="3">The sequence shown here is derived from an EMBL/GenBank/DDBJ whole genome shotgun (WGS) entry which is preliminary data.</text>
</comment>
<reference evidence="3" key="1">
    <citation type="submission" date="2021-03" db="EMBL/GenBank/DDBJ databases">
        <authorList>
            <person name="Wang G."/>
        </authorList>
    </citation>
    <scope>NUCLEOTIDE SEQUENCE</scope>
    <source>
        <strain evidence="3">KCTC 12899</strain>
    </source>
</reference>
<gene>
    <name evidence="3" type="ORF">J3U88_05440</name>
</gene>
<dbReference type="Pfam" id="PF00582">
    <property type="entry name" value="Usp"/>
    <property type="match status" value="1"/>
</dbReference>
<accession>A0A8J7U1U5</accession>
<dbReference type="PANTHER" id="PTHR46268:SF6">
    <property type="entry name" value="UNIVERSAL STRESS PROTEIN UP12"/>
    <property type="match status" value="1"/>
</dbReference>
<comment type="similarity">
    <text evidence="1">Belongs to the universal stress protein A family.</text>
</comment>
<dbReference type="CDD" id="cd00293">
    <property type="entry name" value="USP-like"/>
    <property type="match status" value="1"/>
</dbReference>
<dbReference type="Proteomes" id="UP000664417">
    <property type="component" value="Unassembled WGS sequence"/>
</dbReference>
<feature type="domain" description="UspA" evidence="2">
    <location>
        <begin position="11"/>
        <end position="180"/>
    </location>
</feature>
<evidence type="ECO:0000259" key="2">
    <source>
        <dbReference type="Pfam" id="PF00582"/>
    </source>
</evidence>